<feature type="compositionally biased region" description="Pro residues" evidence="1">
    <location>
        <begin position="658"/>
        <end position="667"/>
    </location>
</feature>
<feature type="region of interest" description="Disordered" evidence="1">
    <location>
        <begin position="120"/>
        <end position="139"/>
    </location>
</feature>
<proteinExistence type="predicted"/>
<accession>A0A9P6JSL5</accession>
<feature type="region of interest" description="Disordered" evidence="1">
    <location>
        <begin position="249"/>
        <end position="446"/>
    </location>
</feature>
<gene>
    <name evidence="2" type="ORF">CPB83DRAFT_786831</name>
</gene>
<feature type="compositionally biased region" description="Basic and acidic residues" evidence="1">
    <location>
        <begin position="519"/>
        <end position="538"/>
    </location>
</feature>
<evidence type="ECO:0008006" key="4">
    <source>
        <dbReference type="Google" id="ProtNLM"/>
    </source>
</evidence>
<feature type="compositionally biased region" description="Low complexity" evidence="1">
    <location>
        <begin position="581"/>
        <end position="593"/>
    </location>
</feature>
<reference evidence="2" key="1">
    <citation type="submission" date="2020-11" db="EMBL/GenBank/DDBJ databases">
        <authorList>
            <consortium name="DOE Joint Genome Institute"/>
            <person name="Ahrendt S."/>
            <person name="Riley R."/>
            <person name="Andreopoulos W."/>
            <person name="Labutti K."/>
            <person name="Pangilinan J."/>
            <person name="Ruiz-Duenas F.J."/>
            <person name="Barrasa J.M."/>
            <person name="Sanchez-Garcia M."/>
            <person name="Camarero S."/>
            <person name="Miyauchi S."/>
            <person name="Serrano A."/>
            <person name="Linde D."/>
            <person name="Babiker R."/>
            <person name="Drula E."/>
            <person name="Ayuso-Fernandez I."/>
            <person name="Pacheco R."/>
            <person name="Padilla G."/>
            <person name="Ferreira P."/>
            <person name="Barriuso J."/>
            <person name="Kellner H."/>
            <person name="Castanera R."/>
            <person name="Alfaro M."/>
            <person name="Ramirez L."/>
            <person name="Pisabarro A.G."/>
            <person name="Kuo A."/>
            <person name="Tritt A."/>
            <person name="Lipzen A."/>
            <person name="He G."/>
            <person name="Yan M."/>
            <person name="Ng V."/>
            <person name="Cullen D."/>
            <person name="Martin F."/>
            <person name="Rosso M.-N."/>
            <person name="Henrissat B."/>
            <person name="Hibbett D."/>
            <person name="Martinez A.T."/>
            <person name="Grigoriev I.V."/>
        </authorList>
    </citation>
    <scope>NUCLEOTIDE SEQUENCE</scope>
    <source>
        <strain evidence="2">CBS 506.95</strain>
    </source>
</reference>
<dbReference type="InterPro" id="IPR027267">
    <property type="entry name" value="AH/BAR_dom_sf"/>
</dbReference>
<dbReference type="Proteomes" id="UP000807306">
    <property type="component" value="Unassembled WGS sequence"/>
</dbReference>
<dbReference type="InterPro" id="IPR028245">
    <property type="entry name" value="PIL1/LSP1"/>
</dbReference>
<comment type="caution">
    <text evidence="2">The sequence shown here is derived from an EMBL/GenBank/DDBJ whole genome shotgun (WGS) entry which is preliminary data.</text>
</comment>
<dbReference type="PANTHER" id="PTHR31962:SF6">
    <property type="entry name" value="EISOSOME COMPONENT PIL1-DOMAIN-CONTAINING PROTEIN"/>
    <property type="match status" value="1"/>
</dbReference>
<feature type="compositionally biased region" description="Polar residues" evidence="1">
    <location>
        <begin position="772"/>
        <end position="781"/>
    </location>
</feature>
<feature type="compositionally biased region" description="Basic and acidic residues" evidence="1">
    <location>
        <begin position="120"/>
        <end position="138"/>
    </location>
</feature>
<dbReference type="EMBL" id="MU157835">
    <property type="protein sequence ID" value="KAF9531466.1"/>
    <property type="molecule type" value="Genomic_DNA"/>
</dbReference>
<protein>
    <recommendedName>
        <fullName evidence="4">Eisosome component PIL1-domain-containing protein</fullName>
    </recommendedName>
</protein>
<evidence type="ECO:0000313" key="3">
    <source>
        <dbReference type="Proteomes" id="UP000807306"/>
    </source>
</evidence>
<feature type="compositionally biased region" description="Polar residues" evidence="1">
    <location>
        <begin position="321"/>
        <end position="338"/>
    </location>
</feature>
<feature type="compositionally biased region" description="Pro residues" evidence="1">
    <location>
        <begin position="281"/>
        <end position="298"/>
    </location>
</feature>
<feature type="compositionally biased region" description="Low complexity" evidence="1">
    <location>
        <begin position="687"/>
        <end position="699"/>
    </location>
</feature>
<feature type="compositionally biased region" description="Pro residues" evidence="1">
    <location>
        <begin position="425"/>
        <end position="436"/>
    </location>
</feature>
<dbReference type="Pfam" id="PF13805">
    <property type="entry name" value="Pil1"/>
    <property type="match status" value="1"/>
</dbReference>
<dbReference type="OrthoDB" id="5599269at2759"/>
<evidence type="ECO:0000256" key="1">
    <source>
        <dbReference type="SAM" id="MobiDB-lite"/>
    </source>
</evidence>
<name>A0A9P6JSL5_9AGAR</name>
<dbReference type="Gene3D" id="1.20.1270.60">
    <property type="entry name" value="Arfaptin homology (AH) domain/BAR domain"/>
    <property type="match status" value="1"/>
</dbReference>
<dbReference type="GO" id="GO:0070941">
    <property type="term" value="P:eisosome assembly"/>
    <property type="evidence" value="ECO:0007669"/>
    <property type="project" value="TreeGrafter"/>
</dbReference>
<feature type="compositionally biased region" description="Basic and acidic residues" evidence="1">
    <location>
        <begin position="569"/>
        <end position="579"/>
    </location>
</feature>
<keyword evidence="3" id="KW-1185">Reference proteome</keyword>
<dbReference type="GO" id="GO:0006897">
    <property type="term" value="P:endocytosis"/>
    <property type="evidence" value="ECO:0007669"/>
    <property type="project" value="TreeGrafter"/>
</dbReference>
<dbReference type="GO" id="GO:0008289">
    <property type="term" value="F:lipid binding"/>
    <property type="evidence" value="ECO:0007669"/>
    <property type="project" value="TreeGrafter"/>
</dbReference>
<dbReference type="GO" id="GO:0036286">
    <property type="term" value="C:eisosome filament"/>
    <property type="evidence" value="ECO:0007669"/>
    <property type="project" value="TreeGrafter"/>
</dbReference>
<dbReference type="AlphaFoldDB" id="A0A9P6JSL5"/>
<feature type="compositionally biased region" description="Low complexity" evidence="1">
    <location>
        <begin position="787"/>
        <end position="806"/>
    </location>
</feature>
<feature type="region of interest" description="Disordered" evidence="1">
    <location>
        <begin position="468"/>
        <end position="941"/>
    </location>
</feature>
<dbReference type="GO" id="GO:0005886">
    <property type="term" value="C:plasma membrane"/>
    <property type="evidence" value="ECO:0007669"/>
    <property type="project" value="TreeGrafter"/>
</dbReference>
<sequence length="941" mass="101498">MFRTAATKIAHNSTLPALAGNRDLRPLQDLINAEKAVLISLQKLSVDFSKAAETLRTWGLSEGDDLGDTLSASTTVINHFASALTGYASHGHAMREYLKAIRTREENLEELKRRRRTVMKKAEDADRKLSKMSQEHKNYQMQNETLNKLREEIRTMDTEIMMEEGSLWDFKRTSTKMLLGLKFGGLVECCEKGTIVGEFGRMIISEIPEEQAQHGLNRTLYQGHPNTEALVSDAHHAISEVVLSTVPAAGVRERRQYQPPSDPPKDAGFSGGPGPFHDSKPMPPPPRVSSDYPPPPRPYSNDYPSSPASLNKPQAYPWSANGDQPSPHQAYPNEQQTVDDFGVNPPRTSGGPMFDPDATGGRFATFPVKGRQGGGYSLQDTPSLNSHHEIEPSFASSIAAALDHKDPPPSINTASVAPLQFAPRAQPPSQAPPVNPGNPWADATLANHSQKLTISDNDDALLAYMTSVDDDGDYDESPNRHSVFQGPKGAAPPAIYEDPTRSHSRHVQFGEVTDVDEELEKRASAERDRHSDDHEHRRISVGPPTLPPPTLPPSSFDHQDDSYFNQDSRLGRHTEEPHLGETPTPIPEHTIPPNLSPEDEEKKLNAAAARQITLELEALNANPPDPQRRPSMDAIAQRERENELAPPSEGSHDSYSPLPSPLAPPSAPFTRRSVSPHPYPELGSGGSPQSPYGQPQSSPLASPYTPTPTGPPASYSPYGQPEQPQPLAPSSNLPPRLQALSSPYERQESQLPPRFQTSPKPVYQSPPRFQQAGVSPLSTPLSELRGAGLSATKSSSSLQSAYSPLATPGGGVRTISAAAFKRPRNMSGEVTPIGGGSPGMMSKGLPPISLPSSRSTSMSGGPPLPASPAAQPAGLPPPEANRNSHAGSDYDYIDAYMDNSGPPSPNHQEPGYDQGQHPQGAPAGGYGSGKYATQLDEGGLR</sequence>
<evidence type="ECO:0000313" key="2">
    <source>
        <dbReference type="EMBL" id="KAF9531466.1"/>
    </source>
</evidence>
<dbReference type="PANTHER" id="PTHR31962">
    <property type="entry name" value="SPHINGOLIPID LONG CHAIN BASE-RESPONSIVE PROTEIN PIL1"/>
    <property type="match status" value="1"/>
</dbReference>
<organism evidence="2 3">
    <name type="scientific">Crepidotus variabilis</name>
    <dbReference type="NCBI Taxonomy" id="179855"/>
    <lineage>
        <taxon>Eukaryota</taxon>
        <taxon>Fungi</taxon>
        <taxon>Dikarya</taxon>
        <taxon>Basidiomycota</taxon>
        <taxon>Agaricomycotina</taxon>
        <taxon>Agaricomycetes</taxon>
        <taxon>Agaricomycetidae</taxon>
        <taxon>Agaricales</taxon>
        <taxon>Agaricineae</taxon>
        <taxon>Crepidotaceae</taxon>
        <taxon>Crepidotus</taxon>
    </lineage>
</organism>
<feature type="compositionally biased region" description="Basic and acidic residues" evidence="1">
    <location>
        <begin position="626"/>
        <end position="643"/>
    </location>
</feature>